<protein>
    <submittedName>
        <fullName evidence="1">C_GCAxxG_C_C family probable redox protein</fullName>
    </submittedName>
</protein>
<dbReference type="InterPro" id="IPR010181">
    <property type="entry name" value="CGCAxxGCC_motif"/>
</dbReference>
<sequence>MNETVFRIFQLASSKYCCTQIMLKIQLEQEGIENTDLIKAVGGLCGGVGFSGGICGVLTGGICIIGLYSGKGREEEYNKEDFYEMIEEYINWFDAEYKSRECMDIIGSQLKKNNMKEPSYPVKCGEIIEKGLSKAWEIINKHGYELGARE</sequence>
<dbReference type="STRING" id="36842.SAMN02194393_00924"/>
<name>A0A1T5J5H0_9FIRM</name>
<dbReference type="InterPro" id="IPR036280">
    <property type="entry name" value="Multihaem_cyt_sf"/>
</dbReference>
<dbReference type="AlphaFoldDB" id="A0A1T5J5H0"/>
<dbReference type="NCBIfam" id="NF045669">
    <property type="entry name" value="DVU1555_fam_CGA"/>
    <property type="match status" value="1"/>
</dbReference>
<evidence type="ECO:0000313" key="1">
    <source>
        <dbReference type="EMBL" id="SKC46644.1"/>
    </source>
</evidence>
<keyword evidence="2" id="KW-1185">Reference proteome</keyword>
<dbReference type="Proteomes" id="UP000190285">
    <property type="component" value="Unassembled WGS sequence"/>
</dbReference>
<reference evidence="2" key="1">
    <citation type="submission" date="2017-02" db="EMBL/GenBank/DDBJ databases">
        <authorList>
            <person name="Varghese N."/>
            <person name="Submissions S."/>
        </authorList>
    </citation>
    <scope>NUCLEOTIDE SEQUENCE [LARGE SCALE GENOMIC DNA]</scope>
    <source>
        <strain evidence="2">M1</strain>
    </source>
</reference>
<proteinExistence type="predicted"/>
<dbReference type="EMBL" id="FUZT01000002">
    <property type="protein sequence ID" value="SKC46644.1"/>
    <property type="molecule type" value="Genomic_DNA"/>
</dbReference>
<dbReference type="SUPFAM" id="SSF48695">
    <property type="entry name" value="Multiheme cytochromes"/>
    <property type="match status" value="1"/>
</dbReference>
<dbReference type="NCBIfam" id="TIGR01909">
    <property type="entry name" value="C_GCAxxG_C_C"/>
    <property type="match status" value="1"/>
</dbReference>
<accession>A0A1T5J5H0</accession>
<gene>
    <name evidence="1" type="ORF">SAMN02194393_00924</name>
</gene>
<dbReference type="OrthoDB" id="163426at2"/>
<dbReference type="RefSeq" id="WP_079489708.1">
    <property type="nucleotide sequence ID" value="NZ_FUZT01000002.1"/>
</dbReference>
<evidence type="ECO:0000313" key="2">
    <source>
        <dbReference type="Proteomes" id="UP000190285"/>
    </source>
</evidence>
<dbReference type="Pfam" id="PF09719">
    <property type="entry name" value="C_GCAxxG_C_C"/>
    <property type="match status" value="1"/>
</dbReference>
<organism evidence="1 2">
    <name type="scientific">Maledivibacter halophilus</name>
    <dbReference type="NCBI Taxonomy" id="36842"/>
    <lineage>
        <taxon>Bacteria</taxon>
        <taxon>Bacillati</taxon>
        <taxon>Bacillota</taxon>
        <taxon>Clostridia</taxon>
        <taxon>Peptostreptococcales</taxon>
        <taxon>Caminicellaceae</taxon>
        <taxon>Maledivibacter</taxon>
    </lineage>
</organism>